<reference evidence="3 4" key="2">
    <citation type="journal article" date="2013" name="Plant Cell Physiol.">
        <title>Rice Annotation Project Database (RAP-DB): an integrative and interactive database for rice genomics.</title>
        <authorList>
            <person name="Sakai H."/>
            <person name="Lee S.S."/>
            <person name="Tanaka T."/>
            <person name="Numa H."/>
            <person name="Kim J."/>
            <person name="Kawahara Y."/>
            <person name="Wakimoto H."/>
            <person name="Yang C.C."/>
            <person name="Iwamoto M."/>
            <person name="Abe T."/>
            <person name="Yamada Y."/>
            <person name="Muto A."/>
            <person name="Inokuchi H."/>
            <person name="Ikemura T."/>
            <person name="Matsumoto T."/>
            <person name="Sasaki T."/>
            <person name="Itoh T."/>
        </authorList>
    </citation>
    <scope>NUCLEOTIDE SEQUENCE [LARGE SCALE GENOMIC DNA]</scope>
    <source>
        <strain evidence="4">cv. Nipponbare</strain>
    </source>
</reference>
<proteinExistence type="predicted"/>
<dbReference type="InParanoid" id="A0A0P0W6X2"/>
<accession>A0A0P0W6X2</accession>
<dbReference type="EMBL" id="AP014960">
    <property type="protein sequence ID" value="BAS87877.1"/>
    <property type="molecule type" value="Genomic_DNA"/>
</dbReference>
<evidence type="ECO:0000256" key="1">
    <source>
        <dbReference type="SAM" id="MobiDB-lite"/>
    </source>
</evidence>
<feature type="signal peptide" evidence="2">
    <location>
        <begin position="1"/>
        <end position="24"/>
    </location>
</feature>
<dbReference type="Proteomes" id="UP000059680">
    <property type="component" value="Chromosome 4"/>
</dbReference>
<keyword evidence="4" id="KW-1185">Reference proteome</keyword>
<evidence type="ECO:0000256" key="2">
    <source>
        <dbReference type="SAM" id="SignalP"/>
    </source>
</evidence>
<organism evidence="3 4">
    <name type="scientific">Oryza sativa subsp. japonica</name>
    <name type="common">Rice</name>
    <dbReference type="NCBI Taxonomy" id="39947"/>
    <lineage>
        <taxon>Eukaryota</taxon>
        <taxon>Viridiplantae</taxon>
        <taxon>Streptophyta</taxon>
        <taxon>Embryophyta</taxon>
        <taxon>Tracheophyta</taxon>
        <taxon>Spermatophyta</taxon>
        <taxon>Magnoliopsida</taxon>
        <taxon>Liliopsida</taxon>
        <taxon>Poales</taxon>
        <taxon>Poaceae</taxon>
        <taxon>BOP clade</taxon>
        <taxon>Oryzoideae</taxon>
        <taxon>Oryzeae</taxon>
        <taxon>Oryzinae</taxon>
        <taxon>Oryza</taxon>
        <taxon>Oryza sativa</taxon>
    </lineage>
</organism>
<name>A0A0P0W6X2_ORYSJ</name>
<keyword evidence="2" id="KW-0732">Signal</keyword>
<feature type="chain" id="PRO_5006056576" evidence="2">
    <location>
        <begin position="25"/>
        <end position="197"/>
    </location>
</feature>
<feature type="region of interest" description="Disordered" evidence="1">
    <location>
        <begin position="152"/>
        <end position="197"/>
    </location>
</feature>
<reference evidence="3 4" key="3">
    <citation type="journal article" date="2013" name="Rice">
        <title>Improvement of the Oryza sativa Nipponbare reference genome using next generation sequence and optical map data.</title>
        <authorList>
            <person name="Kawahara Y."/>
            <person name="de la Bastide M."/>
            <person name="Hamilton J.P."/>
            <person name="Kanamori H."/>
            <person name="McCombie W.R."/>
            <person name="Ouyang S."/>
            <person name="Schwartz D.C."/>
            <person name="Tanaka T."/>
            <person name="Wu J."/>
            <person name="Zhou S."/>
            <person name="Childs K.L."/>
            <person name="Davidson R.M."/>
            <person name="Lin H."/>
            <person name="Quesada-Ocampo L."/>
            <person name="Vaillancourt B."/>
            <person name="Sakai H."/>
            <person name="Lee S.S."/>
            <person name="Kim J."/>
            <person name="Numa H."/>
            <person name="Itoh T."/>
            <person name="Buell C.R."/>
            <person name="Matsumoto T."/>
        </authorList>
    </citation>
    <scope>NUCLEOTIDE SEQUENCE [LARGE SCALE GENOMIC DNA]</scope>
    <source>
        <strain evidence="4">cv. Nipponbare</strain>
    </source>
</reference>
<reference evidence="4" key="1">
    <citation type="journal article" date="2005" name="Nature">
        <title>The map-based sequence of the rice genome.</title>
        <authorList>
            <consortium name="International rice genome sequencing project (IRGSP)"/>
            <person name="Matsumoto T."/>
            <person name="Wu J."/>
            <person name="Kanamori H."/>
            <person name="Katayose Y."/>
            <person name="Fujisawa M."/>
            <person name="Namiki N."/>
            <person name="Mizuno H."/>
            <person name="Yamamoto K."/>
            <person name="Antonio B.A."/>
            <person name="Baba T."/>
            <person name="Sakata K."/>
            <person name="Nagamura Y."/>
            <person name="Aoki H."/>
            <person name="Arikawa K."/>
            <person name="Arita K."/>
            <person name="Bito T."/>
            <person name="Chiden Y."/>
            <person name="Fujitsuka N."/>
            <person name="Fukunaka R."/>
            <person name="Hamada M."/>
            <person name="Harada C."/>
            <person name="Hayashi A."/>
            <person name="Hijishita S."/>
            <person name="Honda M."/>
            <person name="Hosokawa S."/>
            <person name="Ichikawa Y."/>
            <person name="Idonuma A."/>
            <person name="Iijima M."/>
            <person name="Ikeda M."/>
            <person name="Ikeno M."/>
            <person name="Ito K."/>
            <person name="Ito S."/>
            <person name="Ito T."/>
            <person name="Ito Y."/>
            <person name="Ito Y."/>
            <person name="Iwabuchi A."/>
            <person name="Kamiya K."/>
            <person name="Karasawa W."/>
            <person name="Kurita K."/>
            <person name="Katagiri S."/>
            <person name="Kikuta A."/>
            <person name="Kobayashi H."/>
            <person name="Kobayashi N."/>
            <person name="Machita K."/>
            <person name="Maehara T."/>
            <person name="Masukawa M."/>
            <person name="Mizubayashi T."/>
            <person name="Mukai Y."/>
            <person name="Nagasaki H."/>
            <person name="Nagata Y."/>
            <person name="Naito S."/>
            <person name="Nakashima M."/>
            <person name="Nakama Y."/>
            <person name="Nakamichi Y."/>
            <person name="Nakamura M."/>
            <person name="Meguro A."/>
            <person name="Negishi M."/>
            <person name="Ohta I."/>
            <person name="Ohta T."/>
            <person name="Okamoto M."/>
            <person name="Ono N."/>
            <person name="Saji S."/>
            <person name="Sakaguchi M."/>
            <person name="Sakai K."/>
            <person name="Shibata M."/>
            <person name="Shimokawa T."/>
            <person name="Song J."/>
            <person name="Takazaki Y."/>
            <person name="Terasawa K."/>
            <person name="Tsugane M."/>
            <person name="Tsuji K."/>
            <person name="Ueda S."/>
            <person name="Waki K."/>
            <person name="Yamagata H."/>
            <person name="Yamamoto M."/>
            <person name="Yamamoto S."/>
            <person name="Yamane H."/>
            <person name="Yoshiki S."/>
            <person name="Yoshihara R."/>
            <person name="Yukawa K."/>
            <person name="Zhong H."/>
            <person name="Yano M."/>
            <person name="Yuan Q."/>
            <person name="Ouyang S."/>
            <person name="Liu J."/>
            <person name="Jones K.M."/>
            <person name="Gansberger K."/>
            <person name="Moffat K."/>
            <person name="Hill J."/>
            <person name="Bera J."/>
            <person name="Fadrosh D."/>
            <person name="Jin S."/>
            <person name="Johri S."/>
            <person name="Kim M."/>
            <person name="Overton L."/>
            <person name="Reardon M."/>
            <person name="Tsitrin T."/>
            <person name="Vuong H."/>
            <person name="Weaver B."/>
            <person name="Ciecko A."/>
            <person name="Tallon L."/>
            <person name="Jackson J."/>
            <person name="Pai G."/>
            <person name="Aken S.V."/>
            <person name="Utterback T."/>
            <person name="Reidmuller S."/>
            <person name="Feldblyum T."/>
            <person name="Hsiao J."/>
            <person name="Zismann V."/>
            <person name="Iobst S."/>
            <person name="de Vazeille A.R."/>
            <person name="Buell C.R."/>
            <person name="Ying K."/>
            <person name="Li Y."/>
            <person name="Lu T."/>
            <person name="Huang Y."/>
            <person name="Zhao Q."/>
            <person name="Feng Q."/>
            <person name="Zhang L."/>
            <person name="Zhu J."/>
            <person name="Weng Q."/>
            <person name="Mu J."/>
            <person name="Lu Y."/>
            <person name="Fan D."/>
            <person name="Liu Y."/>
            <person name="Guan J."/>
            <person name="Zhang Y."/>
            <person name="Yu S."/>
            <person name="Liu X."/>
            <person name="Zhang Y."/>
            <person name="Hong G."/>
            <person name="Han B."/>
            <person name="Choisne N."/>
            <person name="Demange N."/>
            <person name="Orjeda G."/>
            <person name="Samain S."/>
            <person name="Cattolico L."/>
            <person name="Pelletier E."/>
            <person name="Couloux A."/>
            <person name="Segurens B."/>
            <person name="Wincker P."/>
            <person name="D'Hont A."/>
            <person name="Scarpelli C."/>
            <person name="Weissenbach J."/>
            <person name="Salanoubat M."/>
            <person name="Quetier F."/>
            <person name="Yu Y."/>
            <person name="Kim H.R."/>
            <person name="Rambo T."/>
            <person name="Currie J."/>
            <person name="Collura K."/>
            <person name="Luo M."/>
            <person name="Yang T."/>
            <person name="Ammiraju J.S.S."/>
            <person name="Engler F."/>
            <person name="Soderlund C."/>
            <person name="Wing R.A."/>
            <person name="Palmer L.E."/>
            <person name="de la Bastide M."/>
            <person name="Spiegel L."/>
            <person name="Nascimento L."/>
            <person name="Zutavern T."/>
            <person name="O'Shaughnessy A."/>
            <person name="Dike S."/>
            <person name="Dedhia N."/>
            <person name="Preston R."/>
            <person name="Balija V."/>
            <person name="McCombie W.R."/>
            <person name="Chow T."/>
            <person name="Chen H."/>
            <person name="Chung M."/>
            <person name="Chen C."/>
            <person name="Shaw J."/>
            <person name="Wu H."/>
            <person name="Hsiao K."/>
            <person name="Chao Y."/>
            <person name="Chu M."/>
            <person name="Cheng C."/>
            <person name="Hour A."/>
            <person name="Lee P."/>
            <person name="Lin S."/>
            <person name="Lin Y."/>
            <person name="Liou J."/>
            <person name="Liu S."/>
            <person name="Hsing Y."/>
            <person name="Raghuvanshi S."/>
            <person name="Mohanty A."/>
            <person name="Bharti A.K."/>
            <person name="Gaur A."/>
            <person name="Gupta V."/>
            <person name="Kumar D."/>
            <person name="Ravi V."/>
            <person name="Vij S."/>
            <person name="Kapur A."/>
            <person name="Khurana P."/>
            <person name="Khurana P."/>
            <person name="Khurana J.P."/>
            <person name="Tyagi A.K."/>
            <person name="Gaikwad K."/>
            <person name="Singh A."/>
            <person name="Dalal V."/>
            <person name="Srivastava S."/>
            <person name="Dixit A."/>
            <person name="Pal A.K."/>
            <person name="Ghazi I.A."/>
            <person name="Yadav M."/>
            <person name="Pandit A."/>
            <person name="Bhargava A."/>
            <person name="Sureshbabu K."/>
            <person name="Batra K."/>
            <person name="Sharma T.R."/>
            <person name="Mohapatra T."/>
            <person name="Singh N.K."/>
            <person name="Messing J."/>
            <person name="Nelson A.B."/>
            <person name="Fuks G."/>
            <person name="Kavchok S."/>
            <person name="Keizer G."/>
            <person name="Linton E."/>
            <person name="Llaca V."/>
            <person name="Song R."/>
            <person name="Tanyolac B."/>
            <person name="Young S."/>
            <person name="Ho-Il K."/>
            <person name="Hahn J.H."/>
            <person name="Sangsakoo G."/>
            <person name="Vanavichit A."/>
            <person name="de Mattos Luiz.A.T."/>
            <person name="Zimmer P.D."/>
            <person name="Malone G."/>
            <person name="Dellagostin O."/>
            <person name="de Oliveira A.C."/>
            <person name="Bevan M."/>
            <person name="Bancroft I."/>
            <person name="Minx P."/>
            <person name="Cordum H."/>
            <person name="Wilson R."/>
            <person name="Cheng Z."/>
            <person name="Jin W."/>
            <person name="Jiang J."/>
            <person name="Leong S.A."/>
            <person name="Iwama H."/>
            <person name="Gojobori T."/>
            <person name="Itoh T."/>
            <person name="Niimura Y."/>
            <person name="Fujii Y."/>
            <person name="Habara T."/>
            <person name="Sakai H."/>
            <person name="Sato Y."/>
            <person name="Wilson G."/>
            <person name="Kumar K."/>
            <person name="McCouch S."/>
            <person name="Juretic N."/>
            <person name="Hoen D."/>
            <person name="Wright S."/>
            <person name="Bruskiewich R."/>
            <person name="Bureau T."/>
            <person name="Miyao A."/>
            <person name="Hirochika H."/>
            <person name="Nishikawa T."/>
            <person name="Kadowaki K."/>
            <person name="Sugiura M."/>
            <person name="Burr B."/>
            <person name="Sasaki T."/>
        </authorList>
    </citation>
    <scope>NUCLEOTIDE SEQUENCE [LARGE SCALE GENOMIC DNA]</scope>
    <source>
        <strain evidence="4">cv. Nipponbare</strain>
    </source>
</reference>
<gene>
    <name evidence="3" type="ordered locus">Os04g0166100</name>
    <name evidence="3" type="ORF">OSNPB_040166100</name>
</gene>
<evidence type="ECO:0000313" key="4">
    <source>
        <dbReference type="Proteomes" id="UP000059680"/>
    </source>
</evidence>
<evidence type="ECO:0000313" key="3">
    <source>
        <dbReference type="EMBL" id="BAS87877.1"/>
    </source>
</evidence>
<sequence>MEVMHGVLLVDIVYLMFLRMGVVASPSGCDQEHGSGLDHLSTMDSTSLFPASEQLLGSWLLASLEGEEMKTASQTGDSDSLLLVDNFWEEIGFPTPASRWWDRNSSDSHSLVGTTISTQKTSPGQTLVRGNGGSTRRWLGNVVRKQQFQRPHLPRFGGNNAGKEGLLKGSTTLSASSIREPIPGRRSWRPVADCPPS</sequence>
<protein>
    <submittedName>
        <fullName evidence="3">Os04g0166100 protein</fullName>
    </submittedName>
</protein>
<dbReference type="PaxDb" id="39947-A0A0P0W6X2"/>
<dbReference type="AlphaFoldDB" id="A0A0P0W6X2"/>